<keyword evidence="1" id="KW-1185">Reference proteome</keyword>
<dbReference type="Proteomes" id="UP000887563">
    <property type="component" value="Unplaced"/>
</dbReference>
<dbReference type="WBParaSite" id="Minc3s11623g45024">
    <property type="protein sequence ID" value="Minc3s11623g45024"/>
    <property type="gene ID" value="Minc3s11623g45024"/>
</dbReference>
<evidence type="ECO:0000313" key="1">
    <source>
        <dbReference type="Proteomes" id="UP000887563"/>
    </source>
</evidence>
<evidence type="ECO:0000313" key="2">
    <source>
        <dbReference type="WBParaSite" id="Minc3s11623g45024"/>
    </source>
</evidence>
<accession>A0A914P3Q2</accession>
<name>A0A914P3Q2_MELIC</name>
<organism evidence="1 2">
    <name type="scientific">Meloidogyne incognita</name>
    <name type="common">Southern root-knot nematode worm</name>
    <name type="synonym">Oxyuris incognita</name>
    <dbReference type="NCBI Taxonomy" id="6306"/>
    <lineage>
        <taxon>Eukaryota</taxon>
        <taxon>Metazoa</taxon>
        <taxon>Ecdysozoa</taxon>
        <taxon>Nematoda</taxon>
        <taxon>Chromadorea</taxon>
        <taxon>Rhabditida</taxon>
        <taxon>Tylenchina</taxon>
        <taxon>Tylenchomorpha</taxon>
        <taxon>Tylenchoidea</taxon>
        <taxon>Meloidogynidae</taxon>
        <taxon>Meloidogyninae</taxon>
        <taxon>Meloidogyne</taxon>
        <taxon>Meloidogyne incognita group</taxon>
    </lineage>
</organism>
<proteinExistence type="predicted"/>
<sequence length="74" mass="8270">MGVGSFPNLGKEDTLLSLEFFPGGRGRAGNSQINFKFIVSQGRCTALTFTFSLKRNFDHSWSFHFPLKINKLGT</sequence>
<reference evidence="2" key="1">
    <citation type="submission" date="2022-11" db="UniProtKB">
        <authorList>
            <consortium name="WormBaseParasite"/>
        </authorList>
    </citation>
    <scope>IDENTIFICATION</scope>
</reference>
<dbReference type="AlphaFoldDB" id="A0A914P3Q2"/>
<protein>
    <submittedName>
        <fullName evidence="2">Candidate secreted effector</fullName>
    </submittedName>
</protein>